<dbReference type="Gene3D" id="1.25.40.10">
    <property type="entry name" value="Tetratricopeptide repeat domain"/>
    <property type="match status" value="1"/>
</dbReference>
<dbReference type="STRING" id="420778.A0A1S8B5K4"/>
<feature type="compositionally biased region" description="Pro residues" evidence="1">
    <location>
        <begin position="401"/>
        <end position="417"/>
    </location>
</feature>
<feature type="region of interest" description="Disordered" evidence="1">
    <location>
        <begin position="397"/>
        <end position="418"/>
    </location>
</feature>
<accession>A0A1S8B5K4</accession>
<dbReference type="GO" id="GO:0000077">
    <property type="term" value="P:DNA damage checkpoint signaling"/>
    <property type="evidence" value="ECO:0007669"/>
    <property type="project" value="InterPro"/>
</dbReference>
<sequence>MVVLDFTLRPEALAALHDALVCLAKFSDAVSIEARREKLSLTTLNSSKSAYASFAFDSSSFFSSYKFAPAAANVDGRFTCRIYNKARLPLWPCSPRPLASPASANNPGPAPLSPNPFSHPHLQHQQQPITPTRQSQLSPAPSTPASVLESTDKDFGFLLHANNFHPLPPHTAPHPFLSATHQPPPSASLRDLLDGGHYRSAAIAAAKALVTNTAPADHARIFSLFHVRLACLTLLNQHALAAAEAKLLGDLASAFYRNPLTGSHIVPWELRVLSVRLMGLGYGDWRRGVMGYYELAREARIEAIKSQDTEAKQVWKDRLRELAIRVANALIEMGECEGAARHLAGLVRADSGTEEAIEAEEKADSTPLSPESARLKSMEALAWIKVGDVDAAKRCVAASPSPAPPTPSAGDAPPPADPLNALVAMAEADYRTALAMWDILAAESPNDPMVTQNRAVCLLYVGRIADARALLEDLIDHGQNSSYAFHALTFNLSTIYELCTERSRERKLELVDKVSALEPSAMGWERQAADFKL</sequence>
<dbReference type="SUPFAM" id="SSF55979">
    <property type="entry name" value="DNA clamp"/>
    <property type="match status" value="1"/>
</dbReference>
<dbReference type="InterPro" id="IPR046938">
    <property type="entry name" value="DNA_clamp_sf"/>
</dbReference>
<gene>
    <name evidence="2" type="ORF">BK809_0006976</name>
</gene>
<evidence type="ECO:0000256" key="1">
    <source>
        <dbReference type="SAM" id="MobiDB-lite"/>
    </source>
</evidence>
<organism evidence="2 3">
    <name type="scientific">Diplodia seriata</name>
    <dbReference type="NCBI Taxonomy" id="420778"/>
    <lineage>
        <taxon>Eukaryota</taxon>
        <taxon>Fungi</taxon>
        <taxon>Dikarya</taxon>
        <taxon>Ascomycota</taxon>
        <taxon>Pezizomycotina</taxon>
        <taxon>Dothideomycetes</taxon>
        <taxon>Dothideomycetes incertae sedis</taxon>
        <taxon>Botryosphaeriales</taxon>
        <taxon>Botryosphaeriaceae</taxon>
        <taxon>Diplodia</taxon>
    </lineage>
</organism>
<feature type="region of interest" description="Disordered" evidence="1">
    <location>
        <begin position="99"/>
        <end position="147"/>
    </location>
</feature>
<feature type="compositionally biased region" description="Polar residues" evidence="1">
    <location>
        <begin position="123"/>
        <end position="147"/>
    </location>
</feature>
<dbReference type="InterPro" id="IPR011990">
    <property type="entry name" value="TPR-like_helical_dom_sf"/>
</dbReference>
<dbReference type="EMBL" id="MSZU01000114">
    <property type="protein sequence ID" value="OMP82666.1"/>
    <property type="molecule type" value="Genomic_DNA"/>
</dbReference>
<dbReference type="Proteomes" id="UP000190776">
    <property type="component" value="Unassembled WGS sequence"/>
</dbReference>
<dbReference type="PANTHER" id="PTHR21581">
    <property type="entry name" value="D-ALANYL-D-ALANINE CARBOXYPEPTIDASE"/>
    <property type="match status" value="1"/>
</dbReference>
<evidence type="ECO:0000313" key="2">
    <source>
        <dbReference type="EMBL" id="OMP82666.1"/>
    </source>
</evidence>
<dbReference type="GO" id="GO:0030008">
    <property type="term" value="C:TRAPP complex"/>
    <property type="evidence" value="ECO:0007669"/>
    <property type="project" value="TreeGrafter"/>
</dbReference>
<dbReference type="OrthoDB" id="428342at2759"/>
<dbReference type="SUPFAM" id="SSF48452">
    <property type="entry name" value="TPR-like"/>
    <property type="match status" value="1"/>
</dbReference>
<comment type="caution">
    <text evidence="2">The sequence shown here is derived from an EMBL/GenBank/DDBJ whole genome shotgun (WGS) entry which is preliminary data.</text>
</comment>
<reference evidence="2 3" key="1">
    <citation type="submission" date="2017-01" db="EMBL/GenBank/DDBJ databases">
        <title>Draft genome sequence of Diplodia seriata F98.1, a fungal species involved in grapevine trunk diseases.</title>
        <authorList>
            <person name="Robert-Siegwald G."/>
            <person name="Vallet J."/>
            <person name="Abou-Mansour E."/>
            <person name="Xu J."/>
            <person name="Rey P."/>
            <person name="Bertsch C."/>
            <person name="Rego C."/>
            <person name="Larignon P."/>
            <person name="Fontaine F."/>
            <person name="Lebrun M.-H."/>
        </authorList>
    </citation>
    <scope>NUCLEOTIDE SEQUENCE [LARGE SCALE GENOMIC DNA]</scope>
    <source>
        <strain evidence="2 3">F98.1</strain>
    </source>
</reference>
<name>A0A1S8B5K4_9PEZI</name>
<dbReference type="InterPro" id="IPR007268">
    <property type="entry name" value="Rad9/Ddc1"/>
</dbReference>
<dbReference type="PANTHER" id="PTHR21581:SF6">
    <property type="entry name" value="TRAFFICKING PROTEIN PARTICLE COMPLEX SUBUNIT 12"/>
    <property type="match status" value="1"/>
</dbReference>
<dbReference type="Gene3D" id="3.70.10.10">
    <property type="match status" value="1"/>
</dbReference>
<dbReference type="GO" id="GO:0005794">
    <property type="term" value="C:Golgi apparatus"/>
    <property type="evidence" value="ECO:0007669"/>
    <property type="project" value="TreeGrafter"/>
</dbReference>
<dbReference type="GO" id="GO:0030896">
    <property type="term" value="C:checkpoint clamp complex"/>
    <property type="evidence" value="ECO:0007669"/>
    <property type="project" value="InterPro"/>
</dbReference>
<dbReference type="AlphaFoldDB" id="A0A1S8B5K4"/>
<evidence type="ECO:0000313" key="3">
    <source>
        <dbReference type="Proteomes" id="UP000190776"/>
    </source>
</evidence>
<protein>
    <recommendedName>
        <fullName evidence="4">Trafficking protein particle complex subunit 12</fullName>
    </recommendedName>
</protein>
<dbReference type="Pfam" id="PF04139">
    <property type="entry name" value="Rad9"/>
    <property type="match status" value="1"/>
</dbReference>
<proteinExistence type="predicted"/>
<evidence type="ECO:0008006" key="4">
    <source>
        <dbReference type="Google" id="ProtNLM"/>
    </source>
</evidence>